<reference evidence="1 2" key="1">
    <citation type="submission" date="2022-12" db="EMBL/GenBank/DDBJ databases">
        <title>Metagenome assembled genome from gulf of manar.</title>
        <authorList>
            <person name="Kohli P."/>
            <person name="Pk S."/>
            <person name="Venkata Ramana C."/>
            <person name="Sasikala C."/>
        </authorList>
    </citation>
    <scope>NUCLEOTIDE SEQUENCE [LARGE SCALE GENOMIC DNA]</scope>
    <source>
        <strain evidence="1">JB008</strain>
    </source>
</reference>
<evidence type="ECO:0000313" key="2">
    <source>
        <dbReference type="Proteomes" id="UP001221217"/>
    </source>
</evidence>
<dbReference type="EMBL" id="JAQQAL010000005">
    <property type="protein sequence ID" value="MDC7225250.1"/>
    <property type="molecule type" value="Genomic_DNA"/>
</dbReference>
<gene>
    <name evidence="1" type="ORF">PQJ61_00640</name>
</gene>
<organism evidence="1 2">
    <name type="scientific">Candidatus Thalassospirochaeta sargassi</name>
    <dbReference type="NCBI Taxonomy" id="3119039"/>
    <lineage>
        <taxon>Bacteria</taxon>
        <taxon>Pseudomonadati</taxon>
        <taxon>Spirochaetota</taxon>
        <taxon>Spirochaetia</taxon>
        <taxon>Spirochaetales</taxon>
        <taxon>Spirochaetaceae</taxon>
        <taxon>Candidatus Thalassospirochaeta</taxon>
    </lineage>
</organism>
<dbReference type="AlphaFoldDB" id="A0AAJ1I9N3"/>
<sequence>MGSAALDAGYEEEACPTADAIGTCSSYTTLDEADVNYVFYESYGSASTAETVCDYAGGTWTAAR</sequence>
<evidence type="ECO:0000313" key="1">
    <source>
        <dbReference type="EMBL" id="MDC7225250.1"/>
    </source>
</evidence>
<accession>A0AAJ1I9N3</accession>
<dbReference type="Proteomes" id="UP001221217">
    <property type="component" value="Unassembled WGS sequence"/>
</dbReference>
<name>A0AAJ1I9N3_9SPIO</name>
<proteinExistence type="predicted"/>
<comment type="caution">
    <text evidence="1">The sequence shown here is derived from an EMBL/GenBank/DDBJ whole genome shotgun (WGS) entry which is preliminary data.</text>
</comment>
<protein>
    <submittedName>
        <fullName evidence="1">Uncharacterized protein</fullName>
    </submittedName>
</protein>